<reference evidence="2 3" key="1">
    <citation type="submission" date="2018-09" db="EMBL/GenBank/DDBJ databases">
        <authorList>
            <person name="Tagini F."/>
        </authorList>
    </citation>
    <scope>NUCLEOTIDE SEQUENCE [LARGE SCALE GENOMIC DNA]</scope>
    <source>
        <strain evidence="2 3">MK136</strain>
    </source>
</reference>
<feature type="domain" description="CHK kinase-like" evidence="1">
    <location>
        <begin position="80"/>
        <end position="258"/>
    </location>
</feature>
<dbReference type="InterPro" id="IPR011009">
    <property type="entry name" value="Kinase-like_dom_sf"/>
</dbReference>
<sequence>MSECYRIRLRYAANSFVLSKPQSVVLKLVANDEVSMRTGWTLGFYEREVRFYRDLARRVNGPIATCYHAAFDASTGIFNLLLGDVNPAVAGDEIRGATVEQARLAVVALGRIHGSLIGDATLAETPWLNQKMPITQTLITELYPDFLKRYGNQISPPHRALCDRVVASFGDYRDMINEADGPRMFGLIHGDYRLDNLLFGTAADQSVTVIDWQAVCWGPLMADLAYFLGCAIATSDRRRHYDALLQAYHEALGAQSQISLADVHESVRRRSPLCVARIIASAMLVGRTDRGDAMIRTALQRNCEHVLDIGWRSS</sequence>
<dbReference type="SMART" id="SM00587">
    <property type="entry name" value="CHK"/>
    <property type="match status" value="1"/>
</dbReference>
<dbReference type="Pfam" id="PF02958">
    <property type="entry name" value="EcKL"/>
    <property type="match status" value="1"/>
</dbReference>
<keyword evidence="3" id="KW-1185">Reference proteome</keyword>
<dbReference type="PANTHER" id="PTHR11012:SF30">
    <property type="entry name" value="PROTEIN KINASE-LIKE DOMAIN-CONTAINING"/>
    <property type="match status" value="1"/>
</dbReference>
<dbReference type="InterPro" id="IPR015897">
    <property type="entry name" value="CHK_kinase-like"/>
</dbReference>
<proteinExistence type="predicted"/>
<evidence type="ECO:0000313" key="2">
    <source>
        <dbReference type="EMBL" id="VBA41792.1"/>
    </source>
</evidence>
<dbReference type="AlphaFoldDB" id="A0A498QB28"/>
<dbReference type="Gene3D" id="3.90.1200.10">
    <property type="match status" value="1"/>
</dbReference>
<organism evidence="2 3">
    <name type="scientific">Mycobacterium attenuatum</name>
    <dbReference type="NCBI Taxonomy" id="2341086"/>
    <lineage>
        <taxon>Bacteria</taxon>
        <taxon>Bacillati</taxon>
        <taxon>Actinomycetota</taxon>
        <taxon>Actinomycetes</taxon>
        <taxon>Mycobacteriales</taxon>
        <taxon>Mycobacteriaceae</taxon>
        <taxon>Mycobacterium</taxon>
    </lineage>
</organism>
<dbReference type="EMBL" id="UPHP01000115">
    <property type="protein sequence ID" value="VBA41792.1"/>
    <property type="molecule type" value="Genomic_DNA"/>
</dbReference>
<accession>A0A498QB28</accession>
<gene>
    <name evidence="2" type="ORF">LAUMK136_04236</name>
</gene>
<evidence type="ECO:0000313" key="3">
    <source>
        <dbReference type="Proteomes" id="UP000273307"/>
    </source>
</evidence>
<dbReference type="SUPFAM" id="SSF56112">
    <property type="entry name" value="Protein kinase-like (PK-like)"/>
    <property type="match status" value="1"/>
</dbReference>
<evidence type="ECO:0000259" key="1">
    <source>
        <dbReference type="SMART" id="SM00587"/>
    </source>
</evidence>
<protein>
    <recommendedName>
        <fullName evidence="1">CHK kinase-like domain-containing protein</fullName>
    </recommendedName>
</protein>
<name>A0A498QB28_9MYCO</name>
<dbReference type="InterPro" id="IPR004119">
    <property type="entry name" value="EcKL"/>
</dbReference>
<dbReference type="PANTHER" id="PTHR11012">
    <property type="entry name" value="PROTEIN KINASE-LIKE DOMAIN-CONTAINING"/>
    <property type="match status" value="1"/>
</dbReference>
<dbReference type="Proteomes" id="UP000273307">
    <property type="component" value="Unassembled WGS sequence"/>
</dbReference>